<accession>A0A7Z0SDZ3</accession>
<evidence type="ECO:0000313" key="1">
    <source>
        <dbReference type="EMBL" id="NYT47451.1"/>
    </source>
</evidence>
<evidence type="ECO:0000313" key="2">
    <source>
        <dbReference type="Proteomes" id="UP000537890"/>
    </source>
</evidence>
<proteinExistence type="predicted"/>
<dbReference type="AlphaFoldDB" id="A0A7Z0SDZ3"/>
<comment type="caution">
    <text evidence="1">The sequence shown here is derived from an EMBL/GenBank/DDBJ whole genome shotgun (WGS) entry which is preliminary data.</text>
</comment>
<dbReference type="Proteomes" id="UP000537890">
    <property type="component" value="Unassembled WGS sequence"/>
</dbReference>
<protein>
    <submittedName>
        <fullName evidence="1">General secretion pathway protein GspK</fullName>
    </submittedName>
</protein>
<dbReference type="EMBL" id="JACCHS010000153">
    <property type="protein sequence ID" value="NYT47451.1"/>
    <property type="molecule type" value="Genomic_DNA"/>
</dbReference>
<organism evidence="1 2">
    <name type="scientific">Candidatus Methanofishera endochildressiae</name>
    <dbReference type="NCBI Taxonomy" id="2738884"/>
    <lineage>
        <taxon>Bacteria</taxon>
        <taxon>Pseudomonadati</taxon>
        <taxon>Pseudomonadota</taxon>
        <taxon>Gammaproteobacteria</taxon>
        <taxon>Candidatus Methanofishera</taxon>
    </lineage>
</organism>
<sequence length="135" mass="15190">MVLGMTAEIYKQLEAKISVYTRNKKINPMTASREVLLTLPDVNMEMVDEYLLQRAESERNGEKVAKPDWYSGGGNSEVYMIIAEAMIADGISEKIMAIMKQGEANNGLPFEILKWVEDYPVPSLFSPGNDERVIN</sequence>
<reference evidence="1 2" key="1">
    <citation type="submission" date="2020-05" db="EMBL/GenBank/DDBJ databases">
        <title>Horizontal transmission and recombination maintain forever young bacterial symbiont genomes.</title>
        <authorList>
            <person name="Russell S.L."/>
            <person name="Pepper-Tunick E."/>
            <person name="Svedberg J."/>
            <person name="Byrne A."/>
            <person name="Ruelas Castillo J."/>
            <person name="Vollmers C."/>
            <person name="Beinart R.A."/>
            <person name="Corbett-Detig R."/>
        </authorList>
    </citation>
    <scope>NUCLEOTIDE SEQUENCE [LARGE SCALE GENOMIC DNA]</scope>
    <source>
        <strain evidence="1">4727-3</strain>
    </source>
</reference>
<name>A0A7Z0SDZ3_9GAMM</name>
<gene>
    <name evidence="1" type="ORF">H0A75_07620</name>
</gene>